<evidence type="ECO:0000256" key="3">
    <source>
        <dbReference type="PROSITE-ProRule" id="PRU00284"/>
    </source>
</evidence>
<evidence type="ECO:0000259" key="6">
    <source>
        <dbReference type="PROSITE" id="PS50885"/>
    </source>
</evidence>
<dbReference type="PROSITE" id="PS50111">
    <property type="entry name" value="CHEMOTAXIS_TRANSDUC_2"/>
    <property type="match status" value="1"/>
</dbReference>
<evidence type="ECO:0000256" key="2">
    <source>
        <dbReference type="ARBA" id="ARBA00029447"/>
    </source>
</evidence>
<dbReference type="AlphaFoldDB" id="A0A1M5TQY6"/>
<dbReference type="GO" id="GO:0006935">
    <property type="term" value="P:chemotaxis"/>
    <property type="evidence" value="ECO:0007669"/>
    <property type="project" value="UniProtKB-ARBA"/>
</dbReference>
<dbReference type="CDD" id="cd06225">
    <property type="entry name" value="HAMP"/>
    <property type="match status" value="1"/>
</dbReference>
<dbReference type="Pfam" id="PF00672">
    <property type="entry name" value="HAMP"/>
    <property type="match status" value="1"/>
</dbReference>
<dbReference type="PROSITE" id="PS50885">
    <property type="entry name" value="HAMP"/>
    <property type="match status" value="1"/>
</dbReference>
<dbReference type="InterPro" id="IPR003660">
    <property type="entry name" value="HAMP_dom"/>
</dbReference>
<proteinExistence type="inferred from homology"/>
<evidence type="ECO:0000256" key="1">
    <source>
        <dbReference type="ARBA" id="ARBA00023224"/>
    </source>
</evidence>
<protein>
    <submittedName>
        <fullName evidence="7">HAMP domain-containing protein</fullName>
    </submittedName>
</protein>
<dbReference type="InterPro" id="IPR004089">
    <property type="entry name" value="MCPsignal_dom"/>
</dbReference>
<feature type="transmembrane region" description="Helical" evidence="4">
    <location>
        <begin position="274"/>
        <end position="300"/>
    </location>
</feature>
<gene>
    <name evidence="7" type="ORF">SAMN02744040_02269</name>
</gene>
<dbReference type="Gene3D" id="1.10.287.950">
    <property type="entry name" value="Methyl-accepting chemotaxis protein"/>
    <property type="match status" value="1"/>
</dbReference>
<sequence length="657" mass="74911">MILKFSDWKIRKKLISTFLVIIILFSFMSLISFNFIKDIGYNKINLVSDSEKLYTLVLELRRNEKDFLLRDVTNPEFFKTQNSKYINNFKSNYNKLKNLINSLKKHKKIYSNPQYINKINKMEKLSKEYHDLFLQVVQKKYIQGFEEYGLIGELKNTQSQINNLTVNSEIHTLLLKASIIEHNYFSTPKTEYYNEIISIFSKIKSLSNNPKLKLLVNNFEESFFKLHEINKEIGLTAKDGLKKQYRKTIHQFEPLVEEIHNDIIKSTQKNIKNITTIIFTTIIISILISLLFGIYISFLITKPITQTTKMLNDIAEGEGNLTQRLEILSKDEIGELAKWFNLFITKIHNLVSETKNSSYTLAESSNQISVAIEQANNGIESIAYEINNVSNSIQNNATIMQEATANIEEMAANSQIIYNEIEIASKNTETVLKAANIGENNIQEIVESINKVKKSTEDIFKIIEDLNNSSQEINEIISIITKISDQTNLLALNAAIEAARAGEHGKGFAVVADEVKNLAEESKKSAEKISLLIQEIQRKTSIANTSIKKGQKYVMLSVEKSNNSNKQFKNILNSIKEINTKINMISNLTKQQSEISNDIAKAIDEISTTSQNNASVSEQINQVIQDQVSTFEEIGANIEELNSMSKILKDQTDKFII</sequence>
<dbReference type="GO" id="GO:0007165">
    <property type="term" value="P:signal transduction"/>
    <property type="evidence" value="ECO:0007669"/>
    <property type="project" value="UniProtKB-KW"/>
</dbReference>
<evidence type="ECO:0000259" key="5">
    <source>
        <dbReference type="PROSITE" id="PS50111"/>
    </source>
</evidence>
<evidence type="ECO:0000256" key="4">
    <source>
        <dbReference type="SAM" id="Phobius"/>
    </source>
</evidence>
<dbReference type="EMBL" id="FQXH01000040">
    <property type="protein sequence ID" value="SHH53134.1"/>
    <property type="molecule type" value="Genomic_DNA"/>
</dbReference>
<dbReference type="SUPFAM" id="SSF58104">
    <property type="entry name" value="Methyl-accepting chemotaxis protein (MCP) signaling domain"/>
    <property type="match status" value="1"/>
</dbReference>
<keyword evidence="4" id="KW-1133">Transmembrane helix</keyword>
<reference evidence="8" key="1">
    <citation type="submission" date="2016-11" db="EMBL/GenBank/DDBJ databases">
        <authorList>
            <person name="Varghese N."/>
            <person name="Submissions S."/>
        </authorList>
    </citation>
    <scope>NUCLEOTIDE SEQUENCE [LARGE SCALE GENOMIC DNA]</scope>
    <source>
        <strain evidence="8">DSM 15285</strain>
    </source>
</reference>
<dbReference type="GO" id="GO:0016020">
    <property type="term" value="C:membrane"/>
    <property type="evidence" value="ECO:0007669"/>
    <property type="project" value="InterPro"/>
</dbReference>
<keyword evidence="4" id="KW-0812">Transmembrane</keyword>
<accession>A0A1M5TQY6</accession>
<evidence type="ECO:0000313" key="7">
    <source>
        <dbReference type="EMBL" id="SHH53134.1"/>
    </source>
</evidence>
<dbReference type="STRING" id="1123350.SAMN02744040_02269"/>
<feature type="domain" description="Methyl-accepting transducer" evidence="5">
    <location>
        <begin position="371"/>
        <end position="607"/>
    </location>
</feature>
<dbReference type="SMART" id="SM00304">
    <property type="entry name" value="HAMP"/>
    <property type="match status" value="1"/>
</dbReference>
<dbReference type="RefSeq" id="WP_072726475.1">
    <property type="nucleotide sequence ID" value="NZ_FQXH01000040.1"/>
</dbReference>
<evidence type="ECO:0000313" key="8">
    <source>
        <dbReference type="Proteomes" id="UP000242520"/>
    </source>
</evidence>
<name>A0A1M5TQY6_9FIRM</name>
<keyword evidence="8" id="KW-1185">Reference proteome</keyword>
<dbReference type="Proteomes" id="UP000242520">
    <property type="component" value="Unassembled WGS sequence"/>
</dbReference>
<dbReference type="SMART" id="SM00283">
    <property type="entry name" value="MA"/>
    <property type="match status" value="1"/>
</dbReference>
<keyword evidence="4" id="KW-0472">Membrane</keyword>
<comment type="similarity">
    <text evidence="2">Belongs to the methyl-accepting chemotaxis (MCP) protein family.</text>
</comment>
<dbReference type="PANTHER" id="PTHR32089">
    <property type="entry name" value="METHYL-ACCEPTING CHEMOTAXIS PROTEIN MCPB"/>
    <property type="match status" value="1"/>
</dbReference>
<keyword evidence="1 3" id="KW-0807">Transducer</keyword>
<dbReference type="Gene3D" id="6.10.340.10">
    <property type="match status" value="1"/>
</dbReference>
<organism evidence="7 8">
    <name type="scientific">Tepidibacter thalassicus DSM 15285</name>
    <dbReference type="NCBI Taxonomy" id="1123350"/>
    <lineage>
        <taxon>Bacteria</taxon>
        <taxon>Bacillati</taxon>
        <taxon>Bacillota</taxon>
        <taxon>Clostridia</taxon>
        <taxon>Peptostreptococcales</taxon>
        <taxon>Peptostreptococcaceae</taxon>
        <taxon>Tepidibacter</taxon>
    </lineage>
</organism>
<dbReference type="PANTHER" id="PTHR32089:SF112">
    <property type="entry name" value="LYSOZYME-LIKE PROTEIN-RELATED"/>
    <property type="match status" value="1"/>
</dbReference>
<feature type="transmembrane region" description="Helical" evidence="4">
    <location>
        <begin position="14"/>
        <end position="36"/>
    </location>
</feature>
<dbReference type="FunFam" id="1.10.287.950:FF:000001">
    <property type="entry name" value="Methyl-accepting chemotaxis sensory transducer"/>
    <property type="match status" value="1"/>
</dbReference>
<feature type="domain" description="HAMP" evidence="6">
    <location>
        <begin position="298"/>
        <end position="352"/>
    </location>
</feature>
<dbReference type="CDD" id="cd11386">
    <property type="entry name" value="MCP_signal"/>
    <property type="match status" value="1"/>
</dbReference>
<dbReference type="Pfam" id="PF00015">
    <property type="entry name" value="MCPsignal"/>
    <property type="match status" value="1"/>
</dbReference>